<protein>
    <submittedName>
        <fullName evidence="1">Sugar ABC transporter substrate-binding protein</fullName>
    </submittedName>
</protein>
<dbReference type="InterPro" id="IPR006059">
    <property type="entry name" value="SBP"/>
</dbReference>
<dbReference type="InterPro" id="IPR050490">
    <property type="entry name" value="Bact_solute-bd_prot1"/>
</dbReference>
<proteinExistence type="predicted"/>
<evidence type="ECO:0000313" key="1">
    <source>
        <dbReference type="EMBL" id="OUQ05837.1"/>
    </source>
</evidence>
<dbReference type="SUPFAM" id="SSF53850">
    <property type="entry name" value="Periplasmic binding protein-like II"/>
    <property type="match status" value="1"/>
</dbReference>
<dbReference type="AlphaFoldDB" id="A0A1Y4QEH0"/>
<name>A0A1Y4QEH0_9FIRM</name>
<gene>
    <name evidence="1" type="ORF">B5E91_03240</name>
</gene>
<organism evidence="1 2">
    <name type="scientific">Thomasclavelia spiroformis</name>
    <dbReference type="NCBI Taxonomy" id="29348"/>
    <lineage>
        <taxon>Bacteria</taxon>
        <taxon>Bacillati</taxon>
        <taxon>Bacillota</taxon>
        <taxon>Erysipelotrichia</taxon>
        <taxon>Erysipelotrichales</taxon>
        <taxon>Coprobacillaceae</taxon>
        <taxon>Thomasclavelia</taxon>
    </lineage>
</organism>
<sequence>MMNKKIIGLFILAVCIAMAIIYQPEKITIKLGVFSGSNWDVPSGESNQIVDNAIKIFEEIHPNVKVKYESGILKEDYSSWLADKILTGDTPDVYIILEEDFSLLSSIGALKNLNSYILKDKNFDEQEYYKSVLEAGTYNGYQYALPYECDPTLMFVNKTLLQKEGIEIPNNDWTLDDFYEICQKVTRDSNNDGIIDQYGCYDYDWLDSIYSHGIQIFNDQGTKCDLSQDSVKESITFVQKINNLNQGHIVSSDEFDKGQVAFSPMPLSQYRTYQPYPWKIKKYSRFEWDCVKMPTHAKNVENSEVSTLLMGISSRSKHDSLAWDLLKTLTYNQQSQAKLVEYSQGLSPLKTVVESKATINLLKEESGDSQVSLNLLNEVMENTTSHGKFKKYESALDLINTRVDQIILNNDDLDTSLTKLQKELNQYLKE</sequence>
<reference evidence="2" key="1">
    <citation type="submission" date="2017-04" db="EMBL/GenBank/DDBJ databases">
        <title>Function of individual gut microbiota members based on whole genome sequencing of pure cultures obtained from chicken caecum.</title>
        <authorList>
            <person name="Medvecky M."/>
            <person name="Cejkova D."/>
            <person name="Polansky O."/>
            <person name="Karasova D."/>
            <person name="Kubasova T."/>
            <person name="Cizek A."/>
            <person name="Rychlik I."/>
        </authorList>
    </citation>
    <scope>NUCLEOTIDE SEQUENCE [LARGE SCALE GENOMIC DNA]</scope>
    <source>
        <strain evidence="2">An149</strain>
    </source>
</reference>
<dbReference type="PANTHER" id="PTHR43649">
    <property type="entry name" value="ARABINOSE-BINDING PROTEIN-RELATED"/>
    <property type="match status" value="1"/>
</dbReference>
<dbReference type="Proteomes" id="UP000196258">
    <property type="component" value="Unassembled WGS sequence"/>
</dbReference>
<dbReference type="Pfam" id="PF13416">
    <property type="entry name" value="SBP_bac_8"/>
    <property type="match status" value="1"/>
</dbReference>
<accession>A0A1Y4QEH0</accession>
<dbReference type="PANTHER" id="PTHR43649:SF12">
    <property type="entry name" value="DIACETYLCHITOBIOSE BINDING PROTEIN DASA"/>
    <property type="match status" value="1"/>
</dbReference>
<comment type="caution">
    <text evidence="1">The sequence shown here is derived from an EMBL/GenBank/DDBJ whole genome shotgun (WGS) entry which is preliminary data.</text>
</comment>
<dbReference type="EMBL" id="NFLB01000003">
    <property type="protein sequence ID" value="OUQ05837.1"/>
    <property type="molecule type" value="Genomic_DNA"/>
</dbReference>
<evidence type="ECO:0000313" key="2">
    <source>
        <dbReference type="Proteomes" id="UP000196258"/>
    </source>
</evidence>
<dbReference type="Gene3D" id="3.40.190.10">
    <property type="entry name" value="Periplasmic binding protein-like II"/>
    <property type="match status" value="1"/>
</dbReference>